<dbReference type="Pfam" id="PF12680">
    <property type="entry name" value="SnoaL_2"/>
    <property type="match status" value="1"/>
</dbReference>
<dbReference type="AlphaFoldDB" id="A0A1X7GWC5"/>
<protein>
    <submittedName>
        <fullName evidence="2">SnoaL-like domain-containing protein</fullName>
    </submittedName>
</protein>
<sequence length="107" mass="11636">MTLPSPVLAYIDADKRNDGEALIDAFAPDAAVKDEGRTHAGHNAISAWWRAAKTKYQHVIEPLESVEDGKTTRVLMTVSGQFPGSPARMVFAFRIADSRIAGLEITP</sequence>
<accession>A0A1X7GWC5</accession>
<dbReference type="OrthoDB" id="8684708at2"/>
<dbReference type="RefSeq" id="WP_085089372.1">
    <property type="nucleotide sequence ID" value="NZ_FXAK01000007.1"/>
</dbReference>
<proteinExistence type="predicted"/>
<dbReference type="Proteomes" id="UP000192936">
    <property type="component" value="Unassembled WGS sequence"/>
</dbReference>
<evidence type="ECO:0000313" key="2">
    <source>
        <dbReference type="EMBL" id="SMF75559.1"/>
    </source>
</evidence>
<organism evidence="2 3">
    <name type="scientific">Azospirillum oryzae</name>
    <dbReference type="NCBI Taxonomy" id="286727"/>
    <lineage>
        <taxon>Bacteria</taxon>
        <taxon>Pseudomonadati</taxon>
        <taxon>Pseudomonadota</taxon>
        <taxon>Alphaproteobacteria</taxon>
        <taxon>Rhodospirillales</taxon>
        <taxon>Azospirillaceae</taxon>
        <taxon>Azospirillum</taxon>
    </lineage>
</organism>
<feature type="domain" description="SnoaL-like" evidence="1">
    <location>
        <begin position="7"/>
        <end position="101"/>
    </location>
</feature>
<evidence type="ECO:0000313" key="3">
    <source>
        <dbReference type="Proteomes" id="UP000192936"/>
    </source>
</evidence>
<name>A0A1X7GWC5_9PROT</name>
<evidence type="ECO:0000259" key="1">
    <source>
        <dbReference type="Pfam" id="PF12680"/>
    </source>
</evidence>
<dbReference type="InterPro" id="IPR032710">
    <property type="entry name" value="NTF2-like_dom_sf"/>
</dbReference>
<dbReference type="SUPFAM" id="SSF54427">
    <property type="entry name" value="NTF2-like"/>
    <property type="match status" value="1"/>
</dbReference>
<dbReference type="EMBL" id="FXAK01000007">
    <property type="protein sequence ID" value="SMF75559.1"/>
    <property type="molecule type" value="Genomic_DNA"/>
</dbReference>
<gene>
    <name evidence="2" type="ORF">SAMN02982917_4475</name>
</gene>
<reference evidence="2 3" key="1">
    <citation type="submission" date="2017-04" db="EMBL/GenBank/DDBJ databases">
        <authorList>
            <person name="Afonso C.L."/>
            <person name="Miller P.J."/>
            <person name="Scott M.A."/>
            <person name="Spackman E."/>
            <person name="Goraichik I."/>
            <person name="Dimitrov K.M."/>
            <person name="Suarez D.L."/>
            <person name="Swayne D.E."/>
        </authorList>
    </citation>
    <scope>NUCLEOTIDE SEQUENCE [LARGE SCALE GENOMIC DNA]</scope>
    <source>
        <strain evidence="2 3">A2P</strain>
    </source>
</reference>
<dbReference type="Gene3D" id="3.10.450.50">
    <property type="match status" value="1"/>
</dbReference>
<dbReference type="STRING" id="286727.SAMN02982917_4475"/>
<dbReference type="InterPro" id="IPR037401">
    <property type="entry name" value="SnoaL-like"/>
</dbReference>